<dbReference type="Proteomes" id="UP000192761">
    <property type="component" value="Unassembled WGS sequence"/>
</dbReference>
<dbReference type="EMBL" id="FWXD01000005">
    <property type="protein sequence ID" value="SMC21146.1"/>
    <property type="molecule type" value="Genomic_DNA"/>
</dbReference>
<sequence>MPKKSLLISFLTILLLLLTLFTFMNTSKAMPAFSGNTQQGNAFNSSTLQGKVTLINFWATSCTGCVREVPALIQLQNDLNKTGFQVIGIALNYDEPAYIAKFVDKFGVNYPVIHDNTGSIADGFGKVTLAPTSFLIDSKGKIIKKYVGEVDIAVLKKEISGLQKNS</sequence>
<dbReference type="InterPro" id="IPR013766">
    <property type="entry name" value="Thioredoxin_domain"/>
</dbReference>
<dbReference type="PROSITE" id="PS51352">
    <property type="entry name" value="THIOREDOXIN_2"/>
    <property type="match status" value="1"/>
</dbReference>
<protein>
    <submittedName>
        <fullName evidence="2">Peroxiredoxin</fullName>
    </submittedName>
</protein>
<dbReference type="SUPFAM" id="SSF52833">
    <property type="entry name" value="Thioredoxin-like"/>
    <property type="match status" value="1"/>
</dbReference>
<dbReference type="GO" id="GO:0016491">
    <property type="term" value="F:oxidoreductase activity"/>
    <property type="evidence" value="ECO:0007669"/>
    <property type="project" value="InterPro"/>
</dbReference>
<dbReference type="InterPro" id="IPR036249">
    <property type="entry name" value="Thioredoxin-like_sf"/>
</dbReference>
<feature type="domain" description="Thioredoxin" evidence="1">
    <location>
        <begin position="24"/>
        <end position="164"/>
    </location>
</feature>
<dbReference type="Pfam" id="PF08534">
    <property type="entry name" value="Redoxin"/>
    <property type="match status" value="1"/>
</dbReference>
<organism evidence="2 3">
    <name type="scientific">Andreprevotia lacus DSM 23236</name>
    <dbReference type="NCBI Taxonomy" id="1121001"/>
    <lineage>
        <taxon>Bacteria</taxon>
        <taxon>Pseudomonadati</taxon>
        <taxon>Pseudomonadota</taxon>
        <taxon>Betaproteobacteria</taxon>
        <taxon>Neisseriales</taxon>
        <taxon>Chitinibacteraceae</taxon>
        <taxon>Andreprevotia</taxon>
    </lineage>
</organism>
<proteinExistence type="predicted"/>
<reference evidence="2 3" key="1">
    <citation type="submission" date="2017-04" db="EMBL/GenBank/DDBJ databases">
        <authorList>
            <person name="Afonso C.L."/>
            <person name="Miller P.J."/>
            <person name="Scott M.A."/>
            <person name="Spackman E."/>
            <person name="Goraichik I."/>
            <person name="Dimitrov K.M."/>
            <person name="Suarez D.L."/>
            <person name="Swayne D.E."/>
        </authorList>
    </citation>
    <scope>NUCLEOTIDE SEQUENCE [LARGE SCALE GENOMIC DNA]</scope>
    <source>
        <strain evidence="2 3">DSM 23236</strain>
    </source>
</reference>
<evidence type="ECO:0000313" key="2">
    <source>
        <dbReference type="EMBL" id="SMC21146.1"/>
    </source>
</evidence>
<dbReference type="PANTHER" id="PTHR42852">
    <property type="entry name" value="THIOL:DISULFIDE INTERCHANGE PROTEIN DSBE"/>
    <property type="match status" value="1"/>
</dbReference>
<evidence type="ECO:0000313" key="3">
    <source>
        <dbReference type="Proteomes" id="UP000192761"/>
    </source>
</evidence>
<gene>
    <name evidence="2" type="ORF">SAMN02745857_01139</name>
</gene>
<dbReference type="InterPro" id="IPR050553">
    <property type="entry name" value="Thioredoxin_ResA/DsbE_sf"/>
</dbReference>
<dbReference type="AlphaFoldDB" id="A0A1W1XB27"/>
<dbReference type="Gene3D" id="3.40.30.10">
    <property type="entry name" value="Glutaredoxin"/>
    <property type="match status" value="1"/>
</dbReference>
<keyword evidence="3" id="KW-1185">Reference proteome</keyword>
<accession>A0A1W1XB27</accession>
<evidence type="ECO:0000259" key="1">
    <source>
        <dbReference type="PROSITE" id="PS51352"/>
    </source>
</evidence>
<dbReference type="InterPro" id="IPR013740">
    <property type="entry name" value="Redoxin"/>
</dbReference>
<dbReference type="CDD" id="cd02966">
    <property type="entry name" value="TlpA_like_family"/>
    <property type="match status" value="1"/>
</dbReference>
<dbReference type="PANTHER" id="PTHR42852:SF18">
    <property type="entry name" value="CHROMOSOME UNDETERMINED SCAFFOLD_47, WHOLE GENOME SHOTGUN SEQUENCE"/>
    <property type="match status" value="1"/>
</dbReference>
<name>A0A1W1XB27_9NEIS</name>
<dbReference type="STRING" id="1121001.SAMN02745857_01139"/>